<evidence type="ECO:0000313" key="3">
    <source>
        <dbReference type="Proteomes" id="UP001209878"/>
    </source>
</evidence>
<accession>A0AAD9NS25</accession>
<reference evidence="2" key="1">
    <citation type="journal article" date="2023" name="Mol. Biol. Evol.">
        <title>Third-Generation Sequencing Reveals the Adaptive Role of the Epigenome in Three Deep-Sea Polychaetes.</title>
        <authorList>
            <person name="Perez M."/>
            <person name="Aroh O."/>
            <person name="Sun Y."/>
            <person name="Lan Y."/>
            <person name="Juniper S.K."/>
            <person name="Young C.R."/>
            <person name="Angers B."/>
            <person name="Qian P.Y."/>
        </authorList>
    </citation>
    <scope>NUCLEOTIDE SEQUENCE</scope>
    <source>
        <strain evidence="2">R07B-5</strain>
    </source>
</reference>
<keyword evidence="3" id="KW-1185">Reference proteome</keyword>
<proteinExistence type="predicted"/>
<protein>
    <recommendedName>
        <fullName evidence="1">Chitin-binding type-2 domain-containing protein</fullName>
    </recommendedName>
</protein>
<comment type="caution">
    <text evidence="2">The sequence shown here is derived from an EMBL/GenBank/DDBJ whole genome shotgun (WGS) entry which is preliminary data.</text>
</comment>
<organism evidence="2 3">
    <name type="scientific">Ridgeia piscesae</name>
    <name type="common">Tubeworm</name>
    <dbReference type="NCBI Taxonomy" id="27915"/>
    <lineage>
        <taxon>Eukaryota</taxon>
        <taxon>Metazoa</taxon>
        <taxon>Spiralia</taxon>
        <taxon>Lophotrochozoa</taxon>
        <taxon>Annelida</taxon>
        <taxon>Polychaeta</taxon>
        <taxon>Sedentaria</taxon>
        <taxon>Canalipalpata</taxon>
        <taxon>Sabellida</taxon>
        <taxon>Siboglinidae</taxon>
        <taxon>Ridgeia</taxon>
    </lineage>
</organism>
<gene>
    <name evidence="2" type="ORF">NP493_430g00004</name>
</gene>
<dbReference type="Proteomes" id="UP001209878">
    <property type="component" value="Unassembled WGS sequence"/>
</dbReference>
<dbReference type="AlphaFoldDB" id="A0AAD9NS25"/>
<name>A0AAD9NS25_RIDPI</name>
<sequence length="231" mass="25771">MVLRAVDCPMVSGADSVYGLLGDPCNCQNYYQCEYNTTTEQFIAIQRSCNPCEIWDQEVLTCVRDESKGDCTFFPTTQGIGECPLGEADNAAQFILGNETMDCAPGTTFNFTLCTCIRIVPYIPEMEDITRVMFEDDSSITASHGLWLLNQNVELTSDGCMCGFFNSTAESKLELALDRFESFSVSLFFKRSAAEDTWNQLVMAFDGEDASFYLNKDLFKTGKLGVNDAWL</sequence>
<dbReference type="SUPFAM" id="SSF57625">
    <property type="entry name" value="Invertebrate chitin-binding proteins"/>
    <property type="match status" value="1"/>
</dbReference>
<dbReference type="InterPro" id="IPR036508">
    <property type="entry name" value="Chitin-bd_dom_sf"/>
</dbReference>
<dbReference type="EMBL" id="JAODUO010000430">
    <property type="protein sequence ID" value="KAK2180697.1"/>
    <property type="molecule type" value="Genomic_DNA"/>
</dbReference>
<feature type="domain" description="Chitin-binding type-2" evidence="1">
    <location>
        <begin position="18"/>
        <end position="71"/>
    </location>
</feature>
<evidence type="ECO:0000313" key="2">
    <source>
        <dbReference type="EMBL" id="KAK2180697.1"/>
    </source>
</evidence>
<dbReference type="Pfam" id="PF01607">
    <property type="entry name" value="CBM_14"/>
    <property type="match status" value="1"/>
</dbReference>
<dbReference type="GO" id="GO:0005576">
    <property type="term" value="C:extracellular region"/>
    <property type="evidence" value="ECO:0007669"/>
    <property type="project" value="InterPro"/>
</dbReference>
<dbReference type="GO" id="GO:0008061">
    <property type="term" value="F:chitin binding"/>
    <property type="evidence" value="ECO:0007669"/>
    <property type="project" value="InterPro"/>
</dbReference>
<evidence type="ECO:0000259" key="1">
    <source>
        <dbReference type="Pfam" id="PF01607"/>
    </source>
</evidence>
<dbReference type="InterPro" id="IPR002557">
    <property type="entry name" value="Chitin-bd_dom"/>
</dbReference>